<dbReference type="InterPro" id="IPR033855">
    <property type="entry name" value="Protein_C"/>
</dbReference>
<dbReference type="PANTHER" id="PTHR33209:SF1">
    <property type="entry name" value="PEPTIDASE S49 DOMAIN-CONTAINING PROTEIN"/>
    <property type="match status" value="1"/>
</dbReference>
<sequence>MSNYQHLATRLFNTPIAIAPQKAEIVMAALADRFGVTKLFRQSGELVVLADGGAKAFLDGSVASDDRAEYRPYEVISGVAIIPIEGTLVQKLGSMRPYSGMTGYDGTRALLSTAMNDQDVRAIVLDVDSPGGEVAGCFDLVDAIYHASAVKPIWSILTENAFSAGYAIASAASKVIVPRTGGTGSVGVICMHVDMSQALSKAGIDVTLIHYGAKKADGSDMQPLTKPALARFQADVDAMGELFVETVARNRDMSPAKVRDTEAGTYLGAAGVDVGFADAVMAPDEAFASLLAELG</sequence>
<name>A0A242N7U8_CABSO</name>
<reference evidence="6 7" key="1">
    <citation type="submission" date="2017-03" db="EMBL/GenBank/DDBJ databases">
        <title>Genome analysis of strain PAMC 26577.</title>
        <authorList>
            <person name="Oh H.-M."/>
            <person name="Yang J.-A."/>
        </authorList>
    </citation>
    <scope>NUCLEOTIDE SEQUENCE [LARGE SCALE GENOMIC DNA]</scope>
    <source>
        <strain evidence="6 7">PAMC 26577</strain>
    </source>
</reference>
<protein>
    <submittedName>
        <fullName evidence="6">Head-tail preconnector protein GP5</fullName>
    </submittedName>
</protein>
<accession>A0A242N7U8</accession>
<evidence type="ECO:0000256" key="4">
    <source>
        <dbReference type="ARBA" id="ARBA00022825"/>
    </source>
</evidence>
<keyword evidence="3" id="KW-0378">Hydrolase</keyword>
<feature type="domain" description="Peptidase S49" evidence="5">
    <location>
        <begin position="148"/>
        <end position="290"/>
    </location>
</feature>
<gene>
    <name evidence="6" type="ORF">PAMC26577_01055</name>
</gene>
<dbReference type="InterPro" id="IPR002142">
    <property type="entry name" value="Peptidase_S49"/>
</dbReference>
<proteinExistence type="inferred from homology"/>
<dbReference type="CDD" id="cd07022">
    <property type="entry name" value="S49_Sppa_36K_type"/>
    <property type="match status" value="1"/>
</dbReference>
<evidence type="ECO:0000256" key="2">
    <source>
        <dbReference type="ARBA" id="ARBA00022670"/>
    </source>
</evidence>
<dbReference type="AlphaFoldDB" id="A0A242N7U8"/>
<dbReference type="Gene3D" id="3.90.226.10">
    <property type="entry name" value="2-enoyl-CoA Hydratase, Chain A, domain 1"/>
    <property type="match status" value="1"/>
</dbReference>
<dbReference type="EMBL" id="NBTZ01000009">
    <property type="protein sequence ID" value="OTP79484.1"/>
    <property type="molecule type" value="Genomic_DNA"/>
</dbReference>
<comment type="caution">
    <text evidence="6">The sequence shown here is derived from an EMBL/GenBank/DDBJ whole genome shotgun (WGS) entry which is preliminary data.</text>
</comment>
<dbReference type="RefSeq" id="WP_075357932.1">
    <property type="nucleotide sequence ID" value="NZ_MSRG01000020.1"/>
</dbReference>
<dbReference type="Proteomes" id="UP000195221">
    <property type="component" value="Unassembled WGS sequence"/>
</dbReference>
<dbReference type="SUPFAM" id="SSF52096">
    <property type="entry name" value="ClpP/crotonase"/>
    <property type="match status" value="1"/>
</dbReference>
<keyword evidence="2" id="KW-0645">Protease</keyword>
<evidence type="ECO:0000256" key="3">
    <source>
        <dbReference type="ARBA" id="ARBA00022801"/>
    </source>
</evidence>
<dbReference type="GO" id="GO:0006508">
    <property type="term" value="P:proteolysis"/>
    <property type="evidence" value="ECO:0007669"/>
    <property type="project" value="UniProtKB-KW"/>
</dbReference>
<dbReference type="PANTHER" id="PTHR33209">
    <property type="entry name" value="PROTEASE 4"/>
    <property type="match status" value="1"/>
</dbReference>
<evidence type="ECO:0000259" key="5">
    <source>
        <dbReference type="Pfam" id="PF01343"/>
    </source>
</evidence>
<evidence type="ECO:0000313" key="7">
    <source>
        <dbReference type="Proteomes" id="UP000195221"/>
    </source>
</evidence>
<dbReference type="Pfam" id="PF01343">
    <property type="entry name" value="Peptidase_S49"/>
    <property type="match status" value="1"/>
</dbReference>
<evidence type="ECO:0000313" key="6">
    <source>
        <dbReference type="EMBL" id="OTP79484.1"/>
    </source>
</evidence>
<keyword evidence="4" id="KW-0720">Serine protease</keyword>
<evidence type="ECO:0000256" key="1">
    <source>
        <dbReference type="ARBA" id="ARBA00008683"/>
    </source>
</evidence>
<dbReference type="InterPro" id="IPR029045">
    <property type="entry name" value="ClpP/crotonase-like_dom_sf"/>
</dbReference>
<comment type="similarity">
    <text evidence="1">Belongs to the peptidase S49 family.</text>
</comment>
<organism evidence="6 7">
    <name type="scientific">Caballeronia sordidicola</name>
    <name type="common">Burkholderia sordidicola</name>
    <dbReference type="NCBI Taxonomy" id="196367"/>
    <lineage>
        <taxon>Bacteria</taxon>
        <taxon>Pseudomonadati</taxon>
        <taxon>Pseudomonadota</taxon>
        <taxon>Betaproteobacteria</taxon>
        <taxon>Burkholderiales</taxon>
        <taxon>Burkholderiaceae</taxon>
        <taxon>Caballeronia</taxon>
    </lineage>
</organism>
<dbReference type="GO" id="GO:0008236">
    <property type="term" value="F:serine-type peptidase activity"/>
    <property type="evidence" value="ECO:0007669"/>
    <property type="project" value="UniProtKB-KW"/>
</dbReference>